<sequence>MEIRPCTRPTCQCGILKLSGQGAQVRWTVRKLQHSAAMTVVHMPGEGRAACVPAVSSFVDKGGLVLSER</sequence>
<keyword evidence="2" id="KW-1185">Reference proteome</keyword>
<proteinExistence type="predicted"/>
<evidence type="ECO:0000313" key="1">
    <source>
        <dbReference type="EMBL" id="PRP78138.1"/>
    </source>
</evidence>
<name>A0A2P6N2F3_9EUKA</name>
<dbReference type="EMBL" id="MDYQ01000238">
    <property type="protein sequence ID" value="PRP78138.1"/>
    <property type="molecule type" value="Genomic_DNA"/>
</dbReference>
<gene>
    <name evidence="1" type="ORF">PROFUN_13940</name>
</gene>
<accession>A0A2P6N2F3</accession>
<dbReference type="Proteomes" id="UP000241769">
    <property type="component" value="Unassembled WGS sequence"/>
</dbReference>
<dbReference type="InParanoid" id="A0A2P6N2F3"/>
<evidence type="ECO:0000313" key="2">
    <source>
        <dbReference type="Proteomes" id="UP000241769"/>
    </source>
</evidence>
<protein>
    <submittedName>
        <fullName evidence="1">Uncharacterized protein</fullName>
    </submittedName>
</protein>
<reference evidence="1 2" key="1">
    <citation type="journal article" date="2018" name="Genome Biol. Evol.">
        <title>Multiple Roots of Fruiting Body Formation in Amoebozoa.</title>
        <authorList>
            <person name="Hillmann F."/>
            <person name="Forbes G."/>
            <person name="Novohradska S."/>
            <person name="Ferling I."/>
            <person name="Riege K."/>
            <person name="Groth M."/>
            <person name="Westermann M."/>
            <person name="Marz M."/>
            <person name="Spaller T."/>
            <person name="Winckler T."/>
            <person name="Schaap P."/>
            <person name="Glockner G."/>
        </authorList>
    </citation>
    <scope>NUCLEOTIDE SEQUENCE [LARGE SCALE GENOMIC DNA]</scope>
    <source>
        <strain evidence="1 2">Jena</strain>
    </source>
</reference>
<comment type="caution">
    <text evidence="1">The sequence shown here is derived from an EMBL/GenBank/DDBJ whole genome shotgun (WGS) entry which is preliminary data.</text>
</comment>
<organism evidence="1 2">
    <name type="scientific">Planoprotostelium fungivorum</name>
    <dbReference type="NCBI Taxonomy" id="1890364"/>
    <lineage>
        <taxon>Eukaryota</taxon>
        <taxon>Amoebozoa</taxon>
        <taxon>Evosea</taxon>
        <taxon>Variosea</taxon>
        <taxon>Cavosteliida</taxon>
        <taxon>Cavosteliaceae</taxon>
        <taxon>Planoprotostelium</taxon>
    </lineage>
</organism>
<dbReference type="AlphaFoldDB" id="A0A2P6N2F3"/>